<reference evidence="1 2" key="1">
    <citation type="submission" date="2012-05" db="EMBL/GenBank/DDBJ databases">
        <title>Genome sequence of Helicobacter pylori Hp P-11b.</title>
        <authorList>
            <person name="Blanchard T.G."/>
            <person name="Czinn S.J."/>
            <person name="McCracken C."/>
            <person name="Abolude K."/>
            <person name="Maroo A."/>
            <person name="Santana-Cruz I."/>
            <person name="Tallon L.J."/>
            <person name="Ficke F.W.F."/>
        </authorList>
    </citation>
    <scope>NUCLEOTIDE SEQUENCE [LARGE SCALE GENOMIC DNA]</scope>
    <source>
        <strain evidence="1 2">Hp P-11b</strain>
    </source>
</reference>
<protein>
    <submittedName>
        <fullName evidence="1">Uncharacterized protein</fullName>
    </submittedName>
</protein>
<proteinExistence type="predicted"/>
<dbReference type="EMBL" id="AKQH01000003">
    <property type="protein sequence ID" value="EJC29789.1"/>
    <property type="molecule type" value="Genomic_DNA"/>
</dbReference>
<dbReference type="Proteomes" id="UP000005601">
    <property type="component" value="Unassembled WGS sequence"/>
</dbReference>
<accession>J0GX05</accession>
<sequence>MALIYGFWRGYYYKHATNANHTITERYAHAIKRLDKNNEK</sequence>
<dbReference type="PATRIC" id="fig|992106.3.peg.348"/>
<dbReference type="AlphaFoldDB" id="J0GX05"/>
<comment type="caution">
    <text evidence="1">The sequence shown here is derived from an EMBL/GenBank/DDBJ whole genome shotgun (WGS) entry which is preliminary data.</text>
</comment>
<evidence type="ECO:0000313" key="1">
    <source>
        <dbReference type="EMBL" id="EJC29789.1"/>
    </source>
</evidence>
<organism evidence="1 2">
    <name type="scientific">Helicobacter pylori Hp P-11b</name>
    <dbReference type="NCBI Taxonomy" id="992106"/>
    <lineage>
        <taxon>Bacteria</taxon>
        <taxon>Pseudomonadati</taxon>
        <taxon>Campylobacterota</taxon>
        <taxon>Epsilonproteobacteria</taxon>
        <taxon>Campylobacterales</taxon>
        <taxon>Helicobacteraceae</taxon>
        <taxon>Helicobacter</taxon>
    </lineage>
</organism>
<gene>
    <name evidence="1" type="ORF">HPHPP11B_0359</name>
</gene>
<name>J0GX05_HELPX</name>
<evidence type="ECO:0000313" key="2">
    <source>
        <dbReference type="Proteomes" id="UP000005601"/>
    </source>
</evidence>